<evidence type="ECO:0000256" key="3">
    <source>
        <dbReference type="ARBA" id="ARBA00012453"/>
    </source>
</evidence>
<dbReference type="PROSITE" id="PS00893">
    <property type="entry name" value="NUDIX_BOX"/>
    <property type="match status" value="1"/>
</dbReference>
<dbReference type="NCBIfam" id="NF008003">
    <property type="entry name" value="PRK10729.1"/>
    <property type="match status" value="1"/>
</dbReference>
<dbReference type="Proteomes" id="UP000245909">
    <property type="component" value="Unassembled WGS sequence"/>
</dbReference>
<dbReference type="GO" id="GO:0019693">
    <property type="term" value="P:ribose phosphate metabolic process"/>
    <property type="evidence" value="ECO:0007669"/>
    <property type="project" value="TreeGrafter"/>
</dbReference>
<name>A0A2U0THF2_9PAST</name>
<dbReference type="NCBIfam" id="TIGR00052">
    <property type="entry name" value="nudix-type nucleoside diphosphatase, YffH/AdpP family"/>
    <property type="match status" value="1"/>
</dbReference>
<evidence type="ECO:0000313" key="16">
    <source>
        <dbReference type="EMBL" id="PVX42974.1"/>
    </source>
</evidence>
<dbReference type="PANTHER" id="PTHR11839:SF5">
    <property type="entry name" value="ADP-RIBOSE PYROPHOSPHATASE"/>
    <property type="match status" value="1"/>
</dbReference>
<gene>
    <name evidence="16" type="ORF">C8D76_101313</name>
</gene>
<dbReference type="RefSeq" id="WP_116631067.1">
    <property type="nucleotide sequence ID" value="NZ_QENU01000001.1"/>
</dbReference>
<feature type="binding site" evidence="13">
    <location>
        <position position="94"/>
    </location>
    <ligand>
        <name>Mg(2+)</name>
        <dbReference type="ChEBI" id="CHEBI:18420"/>
        <label>1</label>
    </ligand>
</feature>
<evidence type="ECO:0000259" key="15">
    <source>
        <dbReference type="PROSITE" id="PS51462"/>
    </source>
</evidence>
<keyword evidence="7 13" id="KW-0460">Magnesium</keyword>
<feature type="short sequence motif" description="Nudix box" evidence="14">
    <location>
        <begin position="95"/>
        <end position="117"/>
    </location>
</feature>
<comment type="catalytic activity">
    <reaction evidence="12">
        <text>ADP-D-ribose + H2O = D-ribose 5-phosphate + AMP + 2 H(+)</text>
        <dbReference type="Rhea" id="RHEA:10412"/>
        <dbReference type="ChEBI" id="CHEBI:15377"/>
        <dbReference type="ChEBI" id="CHEBI:15378"/>
        <dbReference type="ChEBI" id="CHEBI:57967"/>
        <dbReference type="ChEBI" id="CHEBI:78346"/>
        <dbReference type="ChEBI" id="CHEBI:456215"/>
        <dbReference type="EC" id="3.6.1.13"/>
    </reaction>
</comment>
<dbReference type="Pfam" id="PF00293">
    <property type="entry name" value="NUDIX"/>
    <property type="match status" value="1"/>
</dbReference>
<protein>
    <recommendedName>
        <fullName evidence="4">ADP-ribose pyrophosphatase</fullName>
        <ecNumber evidence="3">3.6.1.13</ecNumber>
    </recommendedName>
    <alternativeName>
        <fullName evidence="9">ADP-ribose diphosphatase</fullName>
    </alternativeName>
    <alternativeName>
        <fullName evidence="11">ADP-ribose phosphohydrolase</fullName>
    </alternativeName>
    <alternativeName>
        <fullName evidence="10">Adenosine diphosphoribose pyrophosphatase</fullName>
    </alternativeName>
</protein>
<dbReference type="InterPro" id="IPR000086">
    <property type="entry name" value="NUDIX_hydrolase_dom"/>
</dbReference>
<dbReference type="AlphaFoldDB" id="A0A2U0THF2"/>
<dbReference type="OrthoDB" id="5292471at2"/>
<comment type="similarity">
    <text evidence="2">Belongs to the Nudix hydrolase family. NudF subfamily.</text>
</comment>
<evidence type="ECO:0000256" key="1">
    <source>
        <dbReference type="ARBA" id="ARBA00001946"/>
    </source>
</evidence>
<dbReference type="GO" id="GO:0006753">
    <property type="term" value="P:nucleoside phosphate metabolic process"/>
    <property type="evidence" value="ECO:0007669"/>
    <property type="project" value="TreeGrafter"/>
</dbReference>
<evidence type="ECO:0000256" key="10">
    <source>
        <dbReference type="ARBA" id="ARBA00030308"/>
    </source>
</evidence>
<dbReference type="EC" id="3.6.1.13" evidence="3"/>
<dbReference type="InterPro" id="IPR004385">
    <property type="entry name" value="NDP_pyrophosphatase"/>
</dbReference>
<evidence type="ECO:0000256" key="4">
    <source>
        <dbReference type="ARBA" id="ARBA00013297"/>
    </source>
</evidence>
<evidence type="ECO:0000256" key="13">
    <source>
        <dbReference type="PIRSR" id="PIRSR604385-2"/>
    </source>
</evidence>
<keyword evidence="17" id="KW-1185">Reference proteome</keyword>
<comment type="caution">
    <text evidence="16">The sequence shown here is derived from an EMBL/GenBank/DDBJ whole genome shotgun (WGS) entry which is preliminary data.</text>
</comment>
<dbReference type="PROSITE" id="PS51462">
    <property type="entry name" value="NUDIX"/>
    <property type="match status" value="1"/>
</dbReference>
<dbReference type="InterPro" id="IPR015797">
    <property type="entry name" value="NUDIX_hydrolase-like_dom_sf"/>
</dbReference>
<comment type="cofactor">
    <cofactor evidence="1 13">
        <name>Mg(2+)</name>
        <dbReference type="ChEBI" id="CHEBI:18420"/>
    </cofactor>
</comment>
<dbReference type="SUPFAM" id="SSF55811">
    <property type="entry name" value="Nudix"/>
    <property type="match status" value="1"/>
</dbReference>
<dbReference type="InterPro" id="IPR020084">
    <property type="entry name" value="NUDIX_hydrolase_CS"/>
</dbReference>
<dbReference type="EMBL" id="QENU01000001">
    <property type="protein sequence ID" value="PVX42974.1"/>
    <property type="molecule type" value="Genomic_DNA"/>
</dbReference>
<evidence type="ECO:0000256" key="11">
    <source>
        <dbReference type="ARBA" id="ARBA00033056"/>
    </source>
</evidence>
<feature type="binding site" evidence="13">
    <location>
        <position position="162"/>
    </location>
    <ligand>
        <name>Mg(2+)</name>
        <dbReference type="ChEBI" id="CHEBI:18420"/>
        <label>1</label>
    </ligand>
</feature>
<evidence type="ECO:0000256" key="14">
    <source>
        <dbReference type="PIRSR" id="PIRSR604385-3"/>
    </source>
</evidence>
<dbReference type="GO" id="GO:0005829">
    <property type="term" value="C:cytosol"/>
    <property type="evidence" value="ECO:0007669"/>
    <property type="project" value="TreeGrafter"/>
</dbReference>
<evidence type="ECO:0000256" key="8">
    <source>
        <dbReference type="ARBA" id="ARBA00025164"/>
    </source>
</evidence>
<sequence>MSEITQFTQNDIEIIKDESLYKGFFNMRKIHFRHKLFAGGWSGEVTRELLVKGAASAVIAYDPKLDSVILVEQVRIGAYDPKLPNSPWLFELIAGMVEEGETPENVALRESVEEAGVTVENLQHALSVWDSPGGVLERIHLFAGKVDSTQAKGLHGLAEEHEDIRVHVVSRDTAYQWMQQGKIDNGIAVMGLQWLQLNYQQLQREWL</sequence>
<dbReference type="CDD" id="cd24155">
    <property type="entry name" value="NUDIX_ADPRase"/>
    <property type="match status" value="1"/>
</dbReference>
<proteinExistence type="inferred from homology"/>
<feature type="binding site" evidence="13">
    <location>
        <position position="110"/>
    </location>
    <ligand>
        <name>Mg(2+)</name>
        <dbReference type="ChEBI" id="CHEBI:18420"/>
        <label>1</label>
    </ligand>
</feature>
<feature type="domain" description="Nudix hydrolase" evidence="15">
    <location>
        <begin position="51"/>
        <end position="196"/>
    </location>
</feature>
<evidence type="ECO:0000256" key="12">
    <source>
        <dbReference type="ARBA" id="ARBA00049546"/>
    </source>
</evidence>
<feature type="binding site" evidence="13">
    <location>
        <position position="114"/>
    </location>
    <ligand>
        <name>Mg(2+)</name>
        <dbReference type="ChEBI" id="CHEBI:18420"/>
        <label>1</label>
    </ligand>
</feature>
<dbReference type="Gene3D" id="3.90.79.10">
    <property type="entry name" value="Nucleoside Triphosphate Pyrophosphohydrolase"/>
    <property type="match status" value="1"/>
</dbReference>
<keyword evidence="5 13" id="KW-0479">Metal-binding</keyword>
<dbReference type="PANTHER" id="PTHR11839">
    <property type="entry name" value="UDP/ADP-SUGAR PYROPHOSPHATASE"/>
    <property type="match status" value="1"/>
</dbReference>
<evidence type="ECO:0000313" key="17">
    <source>
        <dbReference type="Proteomes" id="UP000245909"/>
    </source>
</evidence>
<keyword evidence="6" id="KW-0378">Hydrolase</keyword>
<evidence type="ECO:0000256" key="2">
    <source>
        <dbReference type="ARBA" id="ARBA00007482"/>
    </source>
</evidence>
<accession>A0A2U0THF2</accession>
<comment type="function">
    <text evidence="8">Acts on ADP-mannose and ADP-glucose as well as ADP-ribose. Prevents glycogen biosynthesis. The reaction catalyzed by this enzyme is a limiting step of the gluconeogenic process.</text>
</comment>
<evidence type="ECO:0000256" key="6">
    <source>
        <dbReference type="ARBA" id="ARBA00022801"/>
    </source>
</evidence>
<evidence type="ECO:0000256" key="5">
    <source>
        <dbReference type="ARBA" id="ARBA00022723"/>
    </source>
</evidence>
<evidence type="ECO:0000256" key="9">
    <source>
        <dbReference type="ARBA" id="ARBA00030162"/>
    </source>
</evidence>
<dbReference type="GO" id="GO:0046872">
    <property type="term" value="F:metal ion binding"/>
    <property type="evidence" value="ECO:0007669"/>
    <property type="project" value="UniProtKB-KW"/>
</dbReference>
<evidence type="ECO:0000256" key="7">
    <source>
        <dbReference type="ARBA" id="ARBA00022842"/>
    </source>
</evidence>
<organism evidence="16 17">
    <name type="scientific">Alitibacter langaaensis DSM 22999</name>
    <dbReference type="NCBI Taxonomy" id="1122935"/>
    <lineage>
        <taxon>Bacteria</taxon>
        <taxon>Pseudomonadati</taxon>
        <taxon>Pseudomonadota</taxon>
        <taxon>Gammaproteobacteria</taxon>
        <taxon>Pasteurellales</taxon>
        <taxon>Pasteurellaceae</taxon>
        <taxon>Alitibacter</taxon>
    </lineage>
</organism>
<dbReference type="GO" id="GO:0019144">
    <property type="term" value="F:ADP-sugar diphosphatase activity"/>
    <property type="evidence" value="ECO:0007669"/>
    <property type="project" value="TreeGrafter"/>
</dbReference>
<reference evidence="16 17" key="1">
    <citation type="submission" date="2018-05" db="EMBL/GenBank/DDBJ databases">
        <title>Genomic Encyclopedia of Type Strains, Phase IV (KMG-IV): sequencing the most valuable type-strain genomes for metagenomic binning, comparative biology and taxonomic classification.</title>
        <authorList>
            <person name="Goeker M."/>
        </authorList>
    </citation>
    <scope>NUCLEOTIDE SEQUENCE [LARGE SCALE GENOMIC DNA]</scope>
    <source>
        <strain evidence="16 17">DSM 22999</strain>
    </source>
</reference>
<dbReference type="GO" id="GO:0047631">
    <property type="term" value="F:ADP-ribose diphosphatase activity"/>
    <property type="evidence" value="ECO:0007669"/>
    <property type="project" value="UniProtKB-EC"/>
</dbReference>